<dbReference type="CDD" id="cd01814">
    <property type="entry name" value="Ubl_MUBs_plant"/>
    <property type="match status" value="1"/>
</dbReference>
<dbReference type="Pfam" id="PF13881">
    <property type="entry name" value="Rad60-SLD_2"/>
    <property type="match status" value="1"/>
</dbReference>
<accession>A0AAN7MB58</accession>
<dbReference type="PANTHER" id="PTHR13169">
    <property type="entry name" value="UBIQUITIN-LIKE PROTEIN 3 HCG-1 PROTEIN"/>
    <property type="match status" value="1"/>
</dbReference>
<protein>
    <recommendedName>
        <fullName evidence="1">UBL3-like ubiquitin domain-containing protein</fullName>
    </recommendedName>
</protein>
<name>A0AAN7MB58_TRANT</name>
<gene>
    <name evidence="2" type="ORF">SAY86_013076</name>
</gene>
<dbReference type="AlphaFoldDB" id="A0AAN7MB58"/>
<dbReference type="EMBL" id="JAXQNO010000007">
    <property type="protein sequence ID" value="KAK4795082.1"/>
    <property type="molecule type" value="Genomic_DNA"/>
</dbReference>
<evidence type="ECO:0000313" key="3">
    <source>
        <dbReference type="Proteomes" id="UP001346149"/>
    </source>
</evidence>
<proteinExistence type="predicted"/>
<evidence type="ECO:0000259" key="1">
    <source>
        <dbReference type="Pfam" id="PF13881"/>
    </source>
</evidence>
<dbReference type="InterPro" id="IPR039540">
    <property type="entry name" value="UBL3-like_ubiquitin_dom"/>
</dbReference>
<dbReference type="SUPFAM" id="SSF54236">
    <property type="entry name" value="Ubiquitin-like"/>
    <property type="match status" value="1"/>
</dbReference>
<feature type="domain" description="UBL3-like ubiquitin" evidence="1">
    <location>
        <begin position="8"/>
        <end position="98"/>
    </location>
</feature>
<dbReference type="PANTHER" id="PTHR13169:SF26">
    <property type="entry name" value="MEMBRANE-ANCHORED UBIQUITIN-FOLD PROTEIN 2"/>
    <property type="match status" value="1"/>
</dbReference>
<organism evidence="2 3">
    <name type="scientific">Trapa natans</name>
    <name type="common">Water chestnut</name>
    <dbReference type="NCBI Taxonomy" id="22666"/>
    <lineage>
        <taxon>Eukaryota</taxon>
        <taxon>Viridiplantae</taxon>
        <taxon>Streptophyta</taxon>
        <taxon>Embryophyta</taxon>
        <taxon>Tracheophyta</taxon>
        <taxon>Spermatophyta</taxon>
        <taxon>Magnoliopsida</taxon>
        <taxon>eudicotyledons</taxon>
        <taxon>Gunneridae</taxon>
        <taxon>Pentapetalae</taxon>
        <taxon>rosids</taxon>
        <taxon>malvids</taxon>
        <taxon>Myrtales</taxon>
        <taxon>Lythraceae</taxon>
        <taxon>Trapa</taxon>
    </lineage>
</organism>
<keyword evidence="3" id="KW-1185">Reference proteome</keyword>
<dbReference type="InterPro" id="IPR029071">
    <property type="entry name" value="Ubiquitin-like_domsf"/>
</dbReference>
<dbReference type="InterPro" id="IPR040015">
    <property type="entry name" value="UBL3-like"/>
</dbReference>
<dbReference type="Gene3D" id="3.10.20.90">
    <property type="entry name" value="Phosphatidylinositol 3-kinase Catalytic Subunit, Chain A, domain 1"/>
    <property type="match status" value="1"/>
</dbReference>
<reference evidence="2 3" key="1">
    <citation type="journal article" date="2023" name="Hortic Res">
        <title>Pangenome of water caltrop reveals structural variations and asymmetric subgenome divergence after allopolyploidization.</title>
        <authorList>
            <person name="Zhang X."/>
            <person name="Chen Y."/>
            <person name="Wang L."/>
            <person name="Yuan Y."/>
            <person name="Fang M."/>
            <person name="Shi L."/>
            <person name="Lu R."/>
            <person name="Comes H.P."/>
            <person name="Ma Y."/>
            <person name="Chen Y."/>
            <person name="Huang G."/>
            <person name="Zhou Y."/>
            <person name="Zheng Z."/>
            <person name="Qiu Y."/>
        </authorList>
    </citation>
    <scope>NUCLEOTIDE SEQUENCE [LARGE SCALE GENOMIC DNA]</scope>
    <source>
        <strain evidence="2">F231</strain>
    </source>
</reference>
<evidence type="ECO:0000313" key="2">
    <source>
        <dbReference type="EMBL" id="KAK4795082.1"/>
    </source>
</evidence>
<dbReference type="Proteomes" id="UP001346149">
    <property type="component" value="Unassembled WGS sequence"/>
</dbReference>
<comment type="caution">
    <text evidence="2">The sequence shown here is derived from an EMBL/GenBank/DDBJ whole genome shotgun (WGS) entry which is preliminary data.</text>
</comment>
<sequence length="105" mass="11301">MASRAVQDQLKIKFRLADGSDIGPKLFPMATSVTALKESVLAELPKGNDDGPKTTKDVKLICSGRILKNHQTVADCQSRLCGVPGGATTMHVIIRPAFARGMDFF</sequence>